<dbReference type="PANTHER" id="PTHR37842">
    <property type="match status" value="1"/>
</dbReference>
<protein>
    <recommendedName>
        <fullName evidence="2">Gylcosyl hydrolase 115 C-terminal domain-containing protein</fullName>
    </recommendedName>
</protein>
<dbReference type="OrthoDB" id="4849794at2759"/>
<feature type="domain" description="Gylcosyl hydrolase 115 C-terminal" evidence="2">
    <location>
        <begin position="785"/>
        <end position="958"/>
    </location>
</feature>
<keyword evidence="1" id="KW-0378">Hydrolase</keyword>
<dbReference type="InterPro" id="IPR042301">
    <property type="entry name" value="GH115_sf"/>
</dbReference>
<dbReference type="Pfam" id="PF17829">
    <property type="entry name" value="GH115_C"/>
    <property type="match status" value="1"/>
</dbReference>
<keyword evidence="4" id="KW-1185">Reference proteome</keyword>
<reference evidence="3 4" key="1">
    <citation type="journal article" date="2018" name="Front. Microbiol.">
        <title>Genome-Wide Analysis of Corynespora cassiicola Leaf Fall Disease Putative Effectors.</title>
        <authorList>
            <person name="Lopez D."/>
            <person name="Ribeiro S."/>
            <person name="Label P."/>
            <person name="Fumanal B."/>
            <person name="Venisse J.S."/>
            <person name="Kohler A."/>
            <person name="de Oliveira R.R."/>
            <person name="Labutti K."/>
            <person name="Lipzen A."/>
            <person name="Lail K."/>
            <person name="Bauer D."/>
            <person name="Ohm R.A."/>
            <person name="Barry K.W."/>
            <person name="Spatafora J."/>
            <person name="Grigoriev I.V."/>
            <person name="Martin F.M."/>
            <person name="Pujade-Renaud V."/>
        </authorList>
    </citation>
    <scope>NUCLEOTIDE SEQUENCE [LARGE SCALE GENOMIC DNA]</scope>
    <source>
        <strain evidence="3 4">Philippines</strain>
    </source>
</reference>
<proteinExistence type="predicted"/>
<dbReference type="Pfam" id="PF15979">
    <property type="entry name" value="Glyco_hydro_115"/>
    <property type="match status" value="1"/>
</dbReference>
<name>A0A2T2NAR1_CORCC</name>
<accession>A0A2T2NAR1</accession>
<dbReference type="Proteomes" id="UP000240883">
    <property type="component" value="Unassembled WGS sequence"/>
</dbReference>
<organism evidence="3 4">
    <name type="scientific">Corynespora cassiicola Philippines</name>
    <dbReference type="NCBI Taxonomy" id="1448308"/>
    <lineage>
        <taxon>Eukaryota</taxon>
        <taxon>Fungi</taxon>
        <taxon>Dikarya</taxon>
        <taxon>Ascomycota</taxon>
        <taxon>Pezizomycotina</taxon>
        <taxon>Dothideomycetes</taxon>
        <taxon>Pleosporomycetidae</taxon>
        <taxon>Pleosporales</taxon>
        <taxon>Corynesporascaceae</taxon>
        <taxon>Corynespora</taxon>
    </lineage>
</organism>
<gene>
    <name evidence="3" type="ORF">BS50DRAFT_650881</name>
</gene>
<evidence type="ECO:0000313" key="3">
    <source>
        <dbReference type="EMBL" id="PSN62326.1"/>
    </source>
</evidence>
<dbReference type="Gene3D" id="3.20.20.520">
    <property type="entry name" value="Glycosyl hydrolase family 115"/>
    <property type="match status" value="1"/>
</dbReference>
<dbReference type="Gene3D" id="1.20.58.2150">
    <property type="match status" value="1"/>
</dbReference>
<evidence type="ECO:0000313" key="4">
    <source>
        <dbReference type="Proteomes" id="UP000240883"/>
    </source>
</evidence>
<evidence type="ECO:0000256" key="1">
    <source>
        <dbReference type="ARBA" id="ARBA00022801"/>
    </source>
</evidence>
<dbReference type="InterPro" id="IPR031924">
    <property type="entry name" value="GH115"/>
</dbReference>
<dbReference type="PANTHER" id="PTHR37842:SF2">
    <property type="entry name" value="GYLCOSYL HYDROLASE 115 C-TERMINAL DOMAIN-CONTAINING PROTEIN"/>
    <property type="match status" value="1"/>
</dbReference>
<evidence type="ECO:0000259" key="2">
    <source>
        <dbReference type="Pfam" id="PF17829"/>
    </source>
</evidence>
<dbReference type="EMBL" id="KZ678142">
    <property type="protein sequence ID" value="PSN62326.1"/>
    <property type="molecule type" value="Genomic_DNA"/>
</dbReference>
<dbReference type="Gene3D" id="2.60.120.1620">
    <property type="match status" value="1"/>
</dbReference>
<dbReference type="AlphaFoldDB" id="A0A2T2NAR1"/>
<dbReference type="GO" id="GO:0016787">
    <property type="term" value="F:hydrolase activity"/>
    <property type="evidence" value="ECO:0007669"/>
    <property type="project" value="UniProtKB-KW"/>
</dbReference>
<dbReference type="Gene3D" id="3.30.379.10">
    <property type="entry name" value="Chitobiase/beta-hexosaminidase domain 2-like"/>
    <property type="match status" value="1"/>
</dbReference>
<sequence>MLAAFVTFFAAHAQLLVFDPGQSNFKLADKSLAPNIYVSSNDIVGVARAAQDLAWDFGRVLGVNGSLTISNSSSPSNTSDAPMIIAGTIGNSRLIDDLVSNGKLDVTEVEGRWEMYTSQVIQDPVVGIPWALVIAGSDRRGTIYGFYDISEKMGVSPWYWWADVPVKTKEAVYVSPSGKVQKSPSVKYRGFFINDESPALSTWVQNNFGGTFNSDFYRLVFELCLRLKGNYIWPAMWGKMFYVDDEKNGQLAHDFGIVMGTSHHEPMARSEKEQNTYLEGDWDWGANQENIETFFTEGIERAKDWETYWTMGMRGSGDAASPTLTAPALEEIIQAQQSLLTNTLNDSSYLDIPQTWVLYKEVSEYYASGMEVPDSITLLWTDDNSGNLIRVPIANETDRAAGAGVYYHFDYVGGPRSYKWINTIQLVKTWEQMHLAYERNARQIWLVNVGDIKPLEIPLTHFMDMAYDMDQYKTPDATAAWIRRWATREFNERIADRTVDILSRYGTLIARRKYELLSELPFAFSTINYGEAEQNLAWWQDLLNLAQSTYDSLDQATRTSFFQLVLHPVLAGKTVVDLYTKTAFNRLYAQQSRSSTNVAAQQVRDLFTQDSQITNRYHTMSSGKWNGFVNQVHIGYTSWNDPPSNANVMPPLNYTIEPPSSSSAIGIGIQGSTASFPLSQTLTLLSMDPYMPPMENRTIDIFARKNGTFTYKISTNASYVQLFSPSGTLKAPGNASDTRTTIAIDWASAPSGLSTALLTLTASDSTTATLRIPINKTTIPSSFAGFVESNGAIAIEAAHYTTAESKNGVEYVEIPSYGRTLSAIKPWPVTMDTQTPDAGPALIYSVYTTTASAAARLIVMLGAAHNHDPTRPLRFAYAVDGGAARSVDYVSAVPPYKEGQEWRRAVVANGWTSVVALEGEVGVGAHELRVWLLEPGVVLQRIILDMGGLRESALGPWESRKV</sequence>
<dbReference type="InterPro" id="IPR029018">
    <property type="entry name" value="Hex-like_dom2"/>
</dbReference>
<dbReference type="InterPro" id="IPR041437">
    <property type="entry name" value="GH115_C"/>
</dbReference>
<dbReference type="STRING" id="1448308.A0A2T2NAR1"/>